<name>A0ABP9J2Y4_9MICO</name>
<dbReference type="InterPro" id="IPR007061">
    <property type="entry name" value="MST-like"/>
</dbReference>
<evidence type="ECO:0000313" key="2">
    <source>
        <dbReference type="Proteomes" id="UP001500427"/>
    </source>
</evidence>
<dbReference type="RefSeq" id="WP_345505900.1">
    <property type="nucleotide sequence ID" value="NZ_BAABIW010000006.1"/>
</dbReference>
<sequence length="185" mass="20676">MTTPPPPPTVRTVRTDPPLAADEATTLVAFLDFHRDTLRQKTEGLTAEQLAQPLAPSTLTLGALLKHVALNEASWFGEVLHGRPMPEPWASVDWDADRDWEMTSARDDSPAELRRLMDEAVEQARRDIDAALAEGGLEFRSATLSRKDDETFTLRWILLHMIEEYARHNGHADLLREAVDGVTGE</sequence>
<comment type="caution">
    <text evidence="1">The sequence shown here is derived from an EMBL/GenBank/DDBJ whole genome shotgun (WGS) entry which is preliminary data.</text>
</comment>
<reference evidence="2" key="1">
    <citation type="journal article" date="2019" name="Int. J. Syst. Evol. Microbiol.">
        <title>The Global Catalogue of Microorganisms (GCM) 10K type strain sequencing project: providing services to taxonomists for standard genome sequencing and annotation.</title>
        <authorList>
            <consortium name="The Broad Institute Genomics Platform"/>
            <consortium name="The Broad Institute Genome Sequencing Center for Infectious Disease"/>
            <person name="Wu L."/>
            <person name="Ma J."/>
        </authorList>
    </citation>
    <scope>NUCLEOTIDE SEQUENCE [LARGE SCALE GENOMIC DNA]</scope>
    <source>
        <strain evidence="2">JCM 17687</strain>
    </source>
</reference>
<dbReference type="Proteomes" id="UP001500427">
    <property type="component" value="Unassembled WGS sequence"/>
</dbReference>
<organism evidence="1 2">
    <name type="scientific">Terrabacter aeriphilus</name>
    <dbReference type="NCBI Taxonomy" id="515662"/>
    <lineage>
        <taxon>Bacteria</taxon>
        <taxon>Bacillati</taxon>
        <taxon>Actinomycetota</taxon>
        <taxon>Actinomycetes</taxon>
        <taxon>Micrococcales</taxon>
        <taxon>Intrasporangiaceae</taxon>
        <taxon>Terrabacter</taxon>
    </lineage>
</organism>
<dbReference type="InterPro" id="IPR034660">
    <property type="entry name" value="DinB/YfiT-like"/>
</dbReference>
<dbReference type="EMBL" id="BAABIW010000006">
    <property type="protein sequence ID" value="GAA5018629.1"/>
    <property type="molecule type" value="Genomic_DNA"/>
</dbReference>
<evidence type="ECO:0000313" key="1">
    <source>
        <dbReference type="EMBL" id="GAA5018629.1"/>
    </source>
</evidence>
<proteinExistence type="predicted"/>
<keyword evidence="2" id="KW-1185">Reference proteome</keyword>
<dbReference type="Gene3D" id="1.20.120.450">
    <property type="entry name" value="dinb family like domain"/>
    <property type="match status" value="1"/>
</dbReference>
<dbReference type="Pfam" id="PF04978">
    <property type="entry name" value="MST"/>
    <property type="match status" value="1"/>
</dbReference>
<accession>A0ABP9J2Y4</accession>
<protein>
    <submittedName>
        <fullName evidence="1">DinB family protein</fullName>
    </submittedName>
</protein>
<dbReference type="SUPFAM" id="SSF109854">
    <property type="entry name" value="DinB/YfiT-like putative metalloenzymes"/>
    <property type="match status" value="1"/>
</dbReference>
<gene>
    <name evidence="1" type="ORF">GCM10023258_05530</name>
</gene>